<protein>
    <submittedName>
        <fullName evidence="1">Uncharacterized protein</fullName>
    </submittedName>
</protein>
<comment type="caution">
    <text evidence="1">The sequence shown here is derived from an EMBL/GenBank/DDBJ whole genome shotgun (WGS) entry which is preliminary data.</text>
</comment>
<dbReference type="EMBL" id="LAVV01012384">
    <property type="protein sequence ID" value="KNZ46725.1"/>
    <property type="molecule type" value="Genomic_DNA"/>
</dbReference>
<proteinExistence type="predicted"/>
<evidence type="ECO:0000313" key="1">
    <source>
        <dbReference type="EMBL" id="KNZ46725.1"/>
    </source>
</evidence>
<accession>A0A0L6UFZ8</accession>
<reference evidence="1 2" key="1">
    <citation type="submission" date="2015-08" db="EMBL/GenBank/DDBJ databases">
        <title>Next Generation Sequencing and Analysis of the Genome of Puccinia sorghi L Schw, the Causal Agent of Maize Common Rust.</title>
        <authorList>
            <person name="Rochi L."/>
            <person name="Burguener G."/>
            <person name="Darino M."/>
            <person name="Turjanski A."/>
            <person name="Kreff E."/>
            <person name="Dieguez M.J."/>
            <person name="Sacco F."/>
        </authorList>
    </citation>
    <scope>NUCLEOTIDE SEQUENCE [LARGE SCALE GENOMIC DNA]</scope>
    <source>
        <strain evidence="1 2">RO10H11247</strain>
    </source>
</reference>
<sequence>MNPVGTTKTRTKNCGVPKLLYSDWIDWSGCRHDLCALIDPQCKQRLSQESTQVKPVNMYQICLLASRPSNRGTSDKLQLGSIQPRPTPNQRYETRRHIYDMASNMPGCGLLMVFAATKPTQAHYAHKKPPSLVFSFLSLDITCHGVDPATLSGERYDVLISGRRLLSCKRFFILSSCRRQLLDRSPLPLHSYLHISCLVHPIARPSFDLWPPLIRIHEGSHTAAGESLPLTRLYSLRLLLIIFFPYLAYWRWWWQPDREGDSLTQAPRLGSAKRASPSSASRRALIAPVYVPGPPKNRSGLGNTEKWPPSIHTIFSNIVHRIVAQHRAVEQTTSYLSHLSGRRDFSTFIRFPRVRKSIKLLKTGIFFQVENSNGCVISVFCSETKGFPTKPEKNSWLTKRQLFFPQHPEVKKQDGQTSEKAITDTRGQFLALTLWFHCRKLLDVFRSLTLDSFFFQNPAIFFPLFCCGRWIDRYLQVSHPSTHNSIPVPPNPRQFPLPTAPPLCPPHASGPSLRKLQTPRLLSPPGLPLQHPPNPQNQTPFLCPCLPSTAYKSLILLPLTKAKDNLLSIPKALKPLSFVYFGPPQLSACTMLLHRTPLPSAITYILDIFSLKHVACWFHVTHIYTAKIKLN</sequence>
<evidence type="ECO:0000313" key="2">
    <source>
        <dbReference type="Proteomes" id="UP000037035"/>
    </source>
</evidence>
<name>A0A0L6UFZ8_9BASI</name>
<dbReference type="AlphaFoldDB" id="A0A0L6UFZ8"/>
<dbReference type="Proteomes" id="UP000037035">
    <property type="component" value="Unassembled WGS sequence"/>
</dbReference>
<keyword evidence="2" id="KW-1185">Reference proteome</keyword>
<organism evidence="1 2">
    <name type="scientific">Puccinia sorghi</name>
    <dbReference type="NCBI Taxonomy" id="27349"/>
    <lineage>
        <taxon>Eukaryota</taxon>
        <taxon>Fungi</taxon>
        <taxon>Dikarya</taxon>
        <taxon>Basidiomycota</taxon>
        <taxon>Pucciniomycotina</taxon>
        <taxon>Pucciniomycetes</taxon>
        <taxon>Pucciniales</taxon>
        <taxon>Pucciniaceae</taxon>
        <taxon>Puccinia</taxon>
    </lineage>
</organism>
<dbReference type="VEuPathDB" id="FungiDB:VP01_6g2"/>
<gene>
    <name evidence="1" type="ORF">VP01_6g2</name>
</gene>